<evidence type="ECO:0000256" key="1">
    <source>
        <dbReference type="ARBA" id="ARBA00005750"/>
    </source>
</evidence>
<comment type="catalytic activity">
    <reaction evidence="4">
        <text>O-phospho-L-tyrosyl-[protein] + H2O = L-tyrosyl-[protein] + phosphate</text>
        <dbReference type="Rhea" id="RHEA:10684"/>
        <dbReference type="Rhea" id="RHEA-COMP:10136"/>
        <dbReference type="Rhea" id="RHEA-COMP:20101"/>
        <dbReference type="ChEBI" id="CHEBI:15377"/>
        <dbReference type="ChEBI" id="CHEBI:43474"/>
        <dbReference type="ChEBI" id="CHEBI:46858"/>
        <dbReference type="ChEBI" id="CHEBI:61978"/>
        <dbReference type="EC" id="3.1.3.48"/>
    </reaction>
</comment>
<evidence type="ECO:0000313" key="5">
    <source>
        <dbReference type="EMBL" id="AWG25378.1"/>
    </source>
</evidence>
<evidence type="ECO:0000256" key="3">
    <source>
        <dbReference type="ARBA" id="ARBA00022801"/>
    </source>
</evidence>
<dbReference type="EC" id="3.1.3.48" evidence="2"/>
<keyword evidence="6" id="KW-1185">Reference proteome</keyword>
<dbReference type="AlphaFoldDB" id="A0A2S1LNV2"/>
<organism evidence="5 6">
    <name type="scientific">Flavobacterium kingsejongi</name>
    <dbReference type="NCBI Taxonomy" id="1678728"/>
    <lineage>
        <taxon>Bacteria</taxon>
        <taxon>Pseudomonadati</taxon>
        <taxon>Bacteroidota</taxon>
        <taxon>Flavobacteriia</taxon>
        <taxon>Flavobacteriales</taxon>
        <taxon>Flavobacteriaceae</taxon>
        <taxon>Flavobacterium</taxon>
    </lineage>
</organism>
<evidence type="ECO:0000256" key="4">
    <source>
        <dbReference type="ARBA" id="ARBA00051722"/>
    </source>
</evidence>
<dbReference type="Pfam" id="PF19567">
    <property type="entry name" value="CpsB_CapC"/>
    <property type="match status" value="1"/>
</dbReference>
<evidence type="ECO:0000313" key="6">
    <source>
        <dbReference type="Proteomes" id="UP000244677"/>
    </source>
</evidence>
<dbReference type="PANTHER" id="PTHR39181">
    <property type="entry name" value="TYROSINE-PROTEIN PHOSPHATASE YWQE"/>
    <property type="match status" value="1"/>
</dbReference>
<reference evidence="5 6" key="1">
    <citation type="submission" date="2017-04" db="EMBL/GenBank/DDBJ databases">
        <title>Complete genome sequence of Flavobacterium kingsejong AJ004.</title>
        <authorList>
            <person name="Lee P.C."/>
        </authorList>
    </citation>
    <scope>NUCLEOTIDE SEQUENCE [LARGE SCALE GENOMIC DNA]</scope>
    <source>
        <strain evidence="5 6">AJ004</strain>
    </source>
</reference>
<dbReference type="Gene3D" id="3.20.20.140">
    <property type="entry name" value="Metal-dependent hydrolases"/>
    <property type="match status" value="1"/>
</dbReference>
<dbReference type="InterPro" id="IPR016667">
    <property type="entry name" value="Caps_polysacc_synth_CpsB/CapC"/>
</dbReference>
<keyword evidence="3" id="KW-0378">Hydrolase</keyword>
<dbReference type="GO" id="GO:0004725">
    <property type="term" value="F:protein tyrosine phosphatase activity"/>
    <property type="evidence" value="ECO:0007669"/>
    <property type="project" value="UniProtKB-EC"/>
</dbReference>
<evidence type="ECO:0000256" key="2">
    <source>
        <dbReference type="ARBA" id="ARBA00013064"/>
    </source>
</evidence>
<dbReference type="SUPFAM" id="SSF89550">
    <property type="entry name" value="PHP domain-like"/>
    <property type="match status" value="1"/>
</dbReference>
<dbReference type="GO" id="GO:0030145">
    <property type="term" value="F:manganese ion binding"/>
    <property type="evidence" value="ECO:0007669"/>
    <property type="project" value="InterPro"/>
</dbReference>
<dbReference type="KEGG" id="fki:FK004_09070"/>
<dbReference type="PANTHER" id="PTHR39181:SF1">
    <property type="entry name" value="TYROSINE-PROTEIN PHOSPHATASE YWQE"/>
    <property type="match status" value="1"/>
</dbReference>
<comment type="similarity">
    <text evidence="1">Belongs to the metallo-dependent hydrolases superfamily. CpsB/CapC family.</text>
</comment>
<name>A0A2S1LNV2_9FLAO</name>
<gene>
    <name evidence="5" type="ORF">FK004_09070</name>
</gene>
<accession>A0A2S1LNV2</accession>
<dbReference type="InterPro" id="IPR016195">
    <property type="entry name" value="Pol/histidinol_Pase-like"/>
</dbReference>
<protein>
    <recommendedName>
        <fullName evidence="2">protein-tyrosine-phosphatase</fullName>
        <ecNumber evidence="2">3.1.3.48</ecNumber>
    </recommendedName>
</protein>
<dbReference type="EMBL" id="CP020919">
    <property type="protein sequence ID" value="AWG25378.1"/>
    <property type="molecule type" value="Genomic_DNA"/>
</dbReference>
<sequence>MPILLFFNKKKTILRDLVPEGYIDIHSHLLPGIDDGAKNMEDSRYLINSLHEIGFNEIITTPHIINTVWDNTADGIINKRQETQRELDLKIPFKAAAEYMMDDSFSRLFKNEKLLTLKDNYVLVEMSYLNAPMQLYDILFELQVSGYKPVLAHPERYVFYHKNFNEYTKLKKAGCLFQLNLLSTVGYYGEGVLEAAQQLLGKGMIDFTGSDVHHKNHVAAFDSKIKLKESIVLKEAMERNIFFR</sequence>
<dbReference type="Proteomes" id="UP000244677">
    <property type="component" value="Chromosome"/>
</dbReference>
<proteinExistence type="inferred from homology"/>